<dbReference type="GO" id="GO:0003677">
    <property type="term" value="F:DNA binding"/>
    <property type="evidence" value="ECO:0007669"/>
    <property type="project" value="UniProtKB-UniRule"/>
</dbReference>
<dbReference type="InterPro" id="IPR001207">
    <property type="entry name" value="Transposase_mutator"/>
</dbReference>
<name>A0A7W5UPN1_9BACT</name>
<comment type="similarity">
    <text evidence="2 6">Belongs to the transposase mutator family.</text>
</comment>
<evidence type="ECO:0000256" key="6">
    <source>
        <dbReference type="RuleBase" id="RU365089"/>
    </source>
</evidence>
<gene>
    <name evidence="7" type="ORF">FHS60_001947</name>
</gene>
<keyword evidence="5 6" id="KW-0233">DNA recombination</keyword>
<keyword evidence="6" id="KW-0814">Transposable element</keyword>
<evidence type="ECO:0000256" key="3">
    <source>
        <dbReference type="ARBA" id="ARBA00022578"/>
    </source>
</evidence>
<evidence type="ECO:0000313" key="8">
    <source>
        <dbReference type="Proteomes" id="UP000541425"/>
    </source>
</evidence>
<evidence type="ECO:0000256" key="4">
    <source>
        <dbReference type="ARBA" id="ARBA00023125"/>
    </source>
</evidence>
<sequence length="144" mass="16935">MHFKRKVLNTASLKDKAEVWEELKELFPIEHTDMTPLAAYEKLRTFAQRWGKKYPSLARLGNERNAAYFTYMRFSDSVRRMIYSTNWVERLNRSYKAHFAHAWGDAFSRLGGLFLGGCCQGENRRDICKTAAIFSEVENQVKWQ</sequence>
<protein>
    <recommendedName>
        <fullName evidence="6">Mutator family transposase</fullName>
    </recommendedName>
</protein>
<dbReference type="Pfam" id="PF00872">
    <property type="entry name" value="Transposase_mut"/>
    <property type="match status" value="1"/>
</dbReference>
<evidence type="ECO:0000256" key="1">
    <source>
        <dbReference type="ARBA" id="ARBA00002190"/>
    </source>
</evidence>
<dbReference type="AlphaFoldDB" id="A0A7W5UPN1"/>
<accession>A0A7W5UPN1</accession>
<keyword evidence="4 6" id="KW-0238">DNA-binding</keyword>
<comment type="caution">
    <text evidence="7">The sequence shown here is derived from an EMBL/GenBank/DDBJ whole genome shotgun (WGS) entry which is preliminary data.</text>
</comment>
<organism evidence="7 8">
    <name type="scientific">Alloprevotella rava</name>
    <dbReference type="NCBI Taxonomy" id="671218"/>
    <lineage>
        <taxon>Bacteria</taxon>
        <taxon>Pseudomonadati</taxon>
        <taxon>Bacteroidota</taxon>
        <taxon>Bacteroidia</taxon>
        <taxon>Bacteroidales</taxon>
        <taxon>Prevotellaceae</taxon>
        <taxon>Alloprevotella</taxon>
    </lineage>
</organism>
<dbReference type="GO" id="GO:0004803">
    <property type="term" value="F:transposase activity"/>
    <property type="evidence" value="ECO:0007669"/>
    <property type="project" value="UniProtKB-UniRule"/>
</dbReference>
<dbReference type="EMBL" id="JACICA010000013">
    <property type="protein sequence ID" value="MBB3703457.1"/>
    <property type="molecule type" value="Genomic_DNA"/>
</dbReference>
<comment type="function">
    <text evidence="1 6">Required for the transposition of the insertion element.</text>
</comment>
<dbReference type="PANTHER" id="PTHR33217:SF8">
    <property type="entry name" value="MUTATOR FAMILY TRANSPOSASE"/>
    <property type="match status" value="1"/>
</dbReference>
<dbReference type="PANTHER" id="PTHR33217">
    <property type="entry name" value="TRANSPOSASE FOR INSERTION SEQUENCE ELEMENT IS1081"/>
    <property type="match status" value="1"/>
</dbReference>
<proteinExistence type="inferred from homology"/>
<dbReference type="Proteomes" id="UP000541425">
    <property type="component" value="Unassembled WGS sequence"/>
</dbReference>
<evidence type="ECO:0000256" key="5">
    <source>
        <dbReference type="ARBA" id="ARBA00023172"/>
    </source>
</evidence>
<evidence type="ECO:0000256" key="2">
    <source>
        <dbReference type="ARBA" id="ARBA00010961"/>
    </source>
</evidence>
<evidence type="ECO:0000313" key="7">
    <source>
        <dbReference type="EMBL" id="MBB3703457.1"/>
    </source>
</evidence>
<dbReference type="GO" id="GO:0006313">
    <property type="term" value="P:DNA transposition"/>
    <property type="evidence" value="ECO:0007669"/>
    <property type="project" value="UniProtKB-UniRule"/>
</dbReference>
<keyword evidence="3 6" id="KW-0815">Transposition</keyword>
<reference evidence="7 8" key="1">
    <citation type="submission" date="2020-08" db="EMBL/GenBank/DDBJ databases">
        <title>Genomic Encyclopedia of Type Strains, Phase IV (KMG-IV): sequencing the most valuable type-strain genomes for metagenomic binning, comparative biology and taxonomic classification.</title>
        <authorList>
            <person name="Goeker M."/>
        </authorList>
    </citation>
    <scope>NUCLEOTIDE SEQUENCE [LARGE SCALE GENOMIC DNA]</scope>
    <source>
        <strain evidence="7 8">DSM 22548</strain>
    </source>
</reference>